<dbReference type="InterPro" id="IPR026569">
    <property type="entry name" value="Ribosomal_bL28"/>
</dbReference>
<comment type="similarity">
    <text evidence="1 5">Belongs to the bacterial ribosomal protein bL28 family.</text>
</comment>
<evidence type="ECO:0000256" key="1">
    <source>
        <dbReference type="ARBA" id="ARBA00008760"/>
    </source>
</evidence>
<evidence type="ECO:0000256" key="3">
    <source>
        <dbReference type="ARBA" id="ARBA00023274"/>
    </source>
</evidence>
<dbReference type="GO" id="GO:0003735">
    <property type="term" value="F:structural constituent of ribosome"/>
    <property type="evidence" value="ECO:0007669"/>
    <property type="project" value="InterPro"/>
</dbReference>
<dbReference type="InterPro" id="IPR050096">
    <property type="entry name" value="Bacterial_rp_bL28"/>
</dbReference>
<dbReference type="GO" id="GO:1990904">
    <property type="term" value="C:ribonucleoprotein complex"/>
    <property type="evidence" value="ECO:0007669"/>
    <property type="project" value="UniProtKB-KW"/>
</dbReference>
<proteinExistence type="inferred from homology"/>
<dbReference type="OrthoDB" id="9805609at2"/>
<evidence type="ECO:0000256" key="4">
    <source>
        <dbReference type="ARBA" id="ARBA00035174"/>
    </source>
</evidence>
<dbReference type="InterPro" id="IPR001383">
    <property type="entry name" value="Ribosomal_bL28_bact-type"/>
</dbReference>
<gene>
    <name evidence="5 6" type="primary">rpmB</name>
    <name evidence="6" type="ORF">ER308_05145</name>
</gene>
<dbReference type="AlphaFoldDB" id="A0A411YCR6"/>
<protein>
    <recommendedName>
        <fullName evidence="4 5">Large ribosomal subunit protein bL28</fullName>
    </recommendedName>
</protein>
<dbReference type="PANTHER" id="PTHR39080">
    <property type="entry name" value="50S RIBOSOMAL PROTEIN L28"/>
    <property type="match status" value="1"/>
</dbReference>
<accession>A0A411YCR6</accession>
<dbReference type="GO" id="GO:0006412">
    <property type="term" value="P:translation"/>
    <property type="evidence" value="ECO:0007669"/>
    <property type="project" value="UniProtKB-UniRule"/>
</dbReference>
<dbReference type="RefSeq" id="WP_131153987.1">
    <property type="nucleotide sequence ID" value="NZ_CP036402.1"/>
</dbReference>
<dbReference type="InterPro" id="IPR034704">
    <property type="entry name" value="Ribosomal_bL28/bL31-like_sf"/>
</dbReference>
<keyword evidence="7" id="KW-1185">Reference proteome</keyword>
<dbReference type="Proteomes" id="UP000291469">
    <property type="component" value="Chromosome"/>
</dbReference>
<dbReference type="InterPro" id="IPR037147">
    <property type="entry name" value="Ribosomal_bL28_sf"/>
</dbReference>
<evidence type="ECO:0000313" key="7">
    <source>
        <dbReference type="Proteomes" id="UP000291469"/>
    </source>
</evidence>
<dbReference type="PANTHER" id="PTHR39080:SF1">
    <property type="entry name" value="LARGE RIBOSOMAL SUBUNIT PROTEIN BL28A"/>
    <property type="match status" value="1"/>
</dbReference>
<evidence type="ECO:0000313" key="6">
    <source>
        <dbReference type="EMBL" id="QBI18990.1"/>
    </source>
</evidence>
<keyword evidence="3 5" id="KW-0687">Ribonucleoprotein</keyword>
<dbReference type="Gene3D" id="2.30.170.40">
    <property type="entry name" value="Ribosomal protein L28/L24"/>
    <property type="match status" value="1"/>
</dbReference>
<dbReference type="EMBL" id="CP036402">
    <property type="protein sequence ID" value="QBI18990.1"/>
    <property type="molecule type" value="Genomic_DNA"/>
</dbReference>
<keyword evidence="2 5" id="KW-0689">Ribosomal protein</keyword>
<evidence type="ECO:0000256" key="2">
    <source>
        <dbReference type="ARBA" id="ARBA00022980"/>
    </source>
</evidence>
<dbReference type="GO" id="GO:0005840">
    <property type="term" value="C:ribosome"/>
    <property type="evidence" value="ECO:0007669"/>
    <property type="project" value="UniProtKB-KW"/>
</dbReference>
<name>A0A411YCR6_9ACTN</name>
<organism evidence="6 7">
    <name type="scientific">Egibacter rhizosphaerae</name>
    <dbReference type="NCBI Taxonomy" id="1670831"/>
    <lineage>
        <taxon>Bacteria</taxon>
        <taxon>Bacillati</taxon>
        <taxon>Actinomycetota</taxon>
        <taxon>Nitriliruptoria</taxon>
        <taxon>Egibacterales</taxon>
        <taxon>Egibacteraceae</taxon>
        <taxon>Egibacter</taxon>
    </lineage>
</organism>
<evidence type="ECO:0000256" key="5">
    <source>
        <dbReference type="HAMAP-Rule" id="MF_00373"/>
    </source>
</evidence>
<reference evidence="6 7" key="1">
    <citation type="submission" date="2019-01" db="EMBL/GenBank/DDBJ databases">
        <title>Egibacter rhizosphaerae EGI 80759T.</title>
        <authorList>
            <person name="Chen D.-D."/>
            <person name="Tian Y."/>
            <person name="Jiao J.-Y."/>
            <person name="Zhang X.-T."/>
            <person name="Zhang Y.-G."/>
            <person name="Zhang Y."/>
            <person name="Xiao M."/>
            <person name="Shu W.-S."/>
            <person name="Li W.-J."/>
        </authorList>
    </citation>
    <scope>NUCLEOTIDE SEQUENCE [LARGE SCALE GENOMIC DNA]</scope>
    <source>
        <strain evidence="6 7">EGI 80759</strain>
    </source>
</reference>
<sequence length="64" mass="7551">MAAVCEICDKKPNFSYQVSFSHRRSKRRWNPNVQRIRIWDDGTVRRARVCTSCMKAGKVQRPPQ</sequence>
<dbReference type="HAMAP" id="MF_00373">
    <property type="entry name" value="Ribosomal_bL28"/>
    <property type="match status" value="1"/>
</dbReference>
<dbReference type="KEGG" id="erz:ER308_05145"/>
<dbReference type="NCBIfam" id="TIGR00009">
    <property type="entry name" value="L28"/>
    <property type="match status" value="1"/>
</dbReference>
<dbReference type="SUPFAM" id="SSF143800">
    <property type="entry name" value="L28p-like"/>
    <property type="match status" value="1"/>
</dbReference>
<dbReference type="Pfam" id="PF00830">
    <property type="entry name" value="Ribosomal_L28"/>
    <property type="match status" value="1"/>
</dbReference>